<proteinExistence type="predicted"/>
<evidence type="ECO:0000313" key="1">
    <source>
        <dbReference type="EMBL" id="KAH3852286.1"/>
    </source>
</evidence>
<comment type="caution">
    <text evidence="1">The sequence shown here is derived from an EMBL/GenBank/DDBJ whole genome shotgun (WGS) entry which is preliminary data.</text>
</comment>
<name>A0A9D4R248_DREPO</name>
<dbReference type="EMBL" id="JAIWYP010000003">
    <property type="protein sequence ID" value="KAH3852286.1"/>
    <property type="molecule type" value="Genomic_DNA"/>
</dbReference>
<evidence type="ECO:0000313" key="2">
    <source>
        <dbReference type="Proteomes" id="UP000828390"/>
    </source>
</evidence>
<reference evidence="1" key="1">
    <citation type="journal article" date="2019" name="bioRxiv">
        <title>The Genome of the Zebra Mussel, Dreissena polymorpha: A Resource for Invasive Species Research.</title>
        <authorList>
            <person name="McCartney M.A."/>
            <person name="Auch B."/>
            <person name="Kono T."/>
            <person name="Mallez S."/>
            <person name="Zhang Y."/>
            <person name="Obille A."/>
            <person name="Becker A."/>
            <person name="Abrahante J.E."/>
            <person name="Garbe J."/>
            <person name="Badalamenti J.P."/>
            <person name="Herman A."/>
            <person name="Mangelson H."/>
            <person name="Liachko I."/>
            <person name="Sullivan S."/>
            <person name="Sone E.D."/>
            <person name="Koren S."/>
            <person name="Silverstein K.A.T."/>
            <person name="Beckman K.B."/>
            <person name="Gohl D.M."/>
        </authorList>
    </citation>
    <scope>NUCLEOTIDE SEQUENCE</scope>
    <source>
        <strain evidence="1">Duluth1</strain>
        <tissue evidence="1">Whole animal</tissue>
    </source>
</reference>
<reference evidence="1" key="2">
    <citation type="submission" date="2020-11" db="EMBL/GenBank/DDBJ databases">
        <authorList>
            <person name="McCartney M.A."/>
            <person name="Auch B."/>
            <person name="Kono T."/>
            <person name="Mallez S."/>
            <person name="Becker A."/>
            <person name="Gohl D.M."/>
            <person name="Silverstein K.A.T."/>
            <person name="Koren S."/>
            <person name="Bechman K.B."/>
            <person name="Herman A."/>
            <person name="Abrahante J.E."/>
            <person name="Garbe J."/>
        </authorList>
    </citation>
    <scope>NUCLEOTIDE SEQUENCE</scope>
    <source>
        <strain evidence="1">Duluth1</strain>
        <tissue evidence="1">Whole animal</tissue>
    </source>
</reference>
<dbReference type="Proteomes" id="UP000828390">
    <property type="component" value="Unassembled WGS sequence"/>
</dbReference>
<accession>A0A9D4R248</accession>
<sequence>MPMNQTFPVTYSKSIQMHIRHLHFCAENIKTSLKYENEYPEELGFVLKHIYNALASMKASKRIAMKKPINEDIFKMFESSLSPSHITNYLKYAAMLVCTQQYTRAEAILQQVEGLISSDMIHVCAAQPDKLIQAEEINKTGVSSLSDIFMRHISKMLIDVEFTAGEINCVPSHLWMFRTDTEEDCRVGELSKSMKIRKTHVIVDAKPFLHYLKYMSSKVGRARLKPIFMLSAYITEKPDVVSSRGHIRTTLNMYGHILELENIIPQAWYIHKMSVKLVPWNNPAYWHLFRLLGNFVYGK</sequence>
<keyword evidence="2" id="KW-1185">Reference proteome</keyword>
<gene>
    <name evidence="1" type="ORF">DPMN_094789</name>
</gene>
<dbReference type="AlphaFoldDB" id="A0A9D4R248"/>
<organism evidence="1 2">
    <name type="scientific">Dreissena polymorpha</name>
    <name type="common">Zebra mussel</name>
    <name type="synonym">Mytilus polymorpha</name>
    <dbReference type="NCBI Taxonomy" id="45954"/>
    <lineage>
        <taxon>Eukaryota</taxon>
        <taxon>Metazoa</taxon>
        <taxon>Spiralia</taxon>
        <taxon>Lophotrochozoa</taxon>
        <taxon>Mollusca</taxon>
        <taxon>Bivalvia</taxon>
        <taxon>Autobranchia</taxon>
        <taxon>Heteroconchia</taxon>
        <taxon>Euheterodonta</taxon>
        <taxon>Imparidentia</taxon>
        <taxon>Neoheterodontei</taxon>
        <taxon>Myida</taxon>
        <taxon>Dreissenoidea</taxon>
        <taxon>Dreissenidae</taxon>
        <taxon>Dreissena</taxon>
    </lineage>
</organism>
<protein>
    <submittedName>
        <fullName evidence="1">Uncharacterized protein</fullName>
    </submittedName>
</protein>